<dbReference type="Pfam" id="PF01370">
    <property type="entry name" value="Epimerase"/>
    <property type="match status" value="1"/>
</dbReference>
<dbReference type="Proteomes" id="UP000746690">
    <property type="component" value="Unassembled WGS sequence"/>
</dbReference>
<dbReference type="InterPro" id="IPR051207">
    <property type="entry name" value="ComplexI_NDUFA9_subunit"/>
</dbReference>
<dbReference type="InterPro" id="IPR036291">
    <property type="entry name" value="NAD(P)-bd_dom_sf"/>
</dbReference>
<feature type="transmembrane region" description="Helical" evidence="1">
    <location>
        <begin position="450"/>
        <end position="467"/>
    </location>
</feature>
<gene>
    <name evidence="3" type="ORF">HHX25_12730</name>
</gene>
<proteinExistence type="predicted"/>
<keyword evidence="1" id="KW-0472">Membrane</keyword>
<dbReference type="InterPro" id="IPR001509">
    <property type="entry name" value="Epimerase_deHydtase"/>
</dbReference>
<dbReference type="PANTHER" id="PTHR12126">
    <property type="entry name" value="NADH-UBIQUINONE OXIDOREDUCTASE 39 KDA SUBUNIT-RELATED"/>
    <property type="match status" value="1"/>
</dbReference>
<dbReference type="PANTHER" id="PTHR12126:SF11">
    <property type="entry name" value="NADH DEHYDROGENASE [UBIQUINONE] 1 ALPHA SUBCOMPLEX SUBUNIT 9, MITOCHONDRIAL"/>
    <property type="match status" value="1"/>
</dbReference>
<dbReference type="EMBL" id="JABBHF010000007">
    <property type="protein sequence ID" value="NMH88372.1"/>
    <property type="molecule type" value="Genomic_DNA"/>
</dbReference>
<feature type="domain" description="NAD-dependent epimerase/dehydratase" evidence="2">
    <location>
        <begin position="3"/>
        <end position="83"/>
    </location>
</feature>
<dbReference type="RefSeq" id="WP_169674040.1">
    <property type="nucleotide sequence ID" value="NZ_JABBHF010000007.1"/>
</dbReference>
<keyword evidence="1" id="KW-1133">Transmembrane helix</keyword>
<accession>A0ABX1S172</accession>
<name>A0ABX1S172_9FLAO</name>
<keyword evidence="1" id="KW-0812">Transmembrane</keyword>
<protein>
    <submittedName>
        <fullName evidence="3">SDR family oxidoreductase</fullName>
    </submittedName>
</protein>
<keyword evidence="4" id="KW-1185">Reference proteome</keyword>
<evidence type="ECO:0000259" key="2">
    <source>
        <dbReference type="Pfam" id="PF01370"/>
    </source>
</evidence>
<dbReference type="SUPFAM" id="SSF51735">
    <property type="entry name" value="NAD(P)-binding Rossmann-fold domains"/>
    <property type="match status" value="1"/>
</dbReference>
<sequence>MKILVTGTTGYIGKRLIPILLELGHELICCVRDTNRVPQTLKNHTNVSVIEVDFLKEESLKNIPKDIDLSYYLIHSMSTSVEKFESLEKQCALNFRKCLEHTRAKQVIYLSGIVNGNQLSKHLQSRYNVEQLLQSSKYALTTFRAGIIVGSGSASFEIIRDLVEKLPIMITPKWVNTKCQPIAIRDVLSFLSKAIYRPEVMNKSYDIVGPNILSYKQMMLQFARVRKLKRHILTVPVMTPKLSSYWLFFITATSYKLATSLVDSMKVEVIGRPSDINRLLNIKPIDYKQAVKKAFMKIEQNCIMSSWKDSLVSGRFSNRLSQYIEVPQFGCFKDIKKRTVKNETQTMKRIWAIGGHNGWYYGTILWKIRGLLDKAVGGIGLRRGRRHPSELQTGDALDFWRVLYANNDEKRLLLFAEMRLPGEAWLEFKIINNTLMQKATFRPKGLWGRLYWYAVLPFHGLIFNGMINKIAA</sequence>
<dbReference type="Pfam" id="PF11066">
    <property type="entry name" value="DUF2867"/>
    <property type="match status" value="1"/>
</dbReference>
<reference evidence="3 4" key="1">
    <citation type="submission" date="2020-04" db="EMBL/GenBank/DDBJ databases">
        <title>A Flavivirga sp. nov.</title>
        <authorList>
            <person name="Sun X."/>
        </authorList>
    </citation>
    <scope>NUCLEOTIDE SEQUENCE [LARGE SCALE GENOMIC DNA]</scope>
    <source>
        <strain evidence="3 4">Y03</strain>
    </source>
</reference>
<organism evidence="3 4">
    <name type="scientific">Flavivirga algicola</name>
    <dbReference type="NCBI Taxonomy" id="2729136"/>
    <lineage>
        <taxon>Bacteria</taxon>
        <taxon>Pseudomonadati</taxon>
        <taxon>Bacteroidota</taxon>
        <taxon>Flavobacteriia</taxon>
        <taxon>Flavobacteriales</taxon>
        <taxon>Flavobacteriaceae</taxon>
        <taxon>Flavivirga</taxon>
    </lineage>
</organism>
<evidence type="ECO:0000313" key="3">
    <source>
        <dbReference type="EMBL" id="NMH88372.1"/>
    </source>
</evidence>
<dbReference type="InterPro" id="IPR021295">
    <property type="entry name" value="DUF2867"/>
</dbReference>
<evidence type="ECO:0000256" key="1">
    <source>
        <dbReference type="SAM" id="Phobius"/>
    </source>
</evidence>
<evidence type="ECO:0000313" key="4">
    <source>
        <dbReference type="Proteomes" id="UP000746690"/>
    </source>
</evidence>
<comment type="caution">
    <text evidence="3">The sequence shown here is derived from an EMBL/GenBank/DDBJ whole genome shotgun (WGS) entry which is preliminary data.</text>
</comment>
<dbReference type="Gene3D" id="3.40.50.720">
    <property type="entry name" value="NAD(P)-binding Rossmann-like Domain"/>
    <property type="match status" value="1"/>
</dbReference>